<dbReference type="EMBL" id="AP024423">
    <property type="protein sequence ID" value="BCR92387.1"/>
    <property type="molecule type" value="Genomic_DNA"/>
</dbReference>
<accession>A0A7R7ZTE7</accession>
<dbReference type="SMART" id="SM01296">
    <property type="entry name" value="N2227"/>
    <property type="match status" value="1"/>
</dbReference>
<name>A0A7R7ZTE7_ASPCH</name>
<dbReference type="InterPro" id="IPR029063">
    <property type="entry name" value="SAM-dependent_MTases_sf"/>
</dbReference>
<dbReference type="Pfam" id="PF07942">
    <property type="entry name" value="CARME"/>
    <property type="match status" value="1"/>
</dbReference>
<keyword evidence="1" id="KW-0732">Signal</keyword>
<feature type="chain" id="PRO_5031292273" description="N2227-domain-containing protein" evidence="1">
    <location>
        <begin position="21"/>
        <end position="426"/>
    </location>
</feature>
<dbReference type="GO" id="GO:0008757">
    <property type="term" value="F:S-adenosylmethionine-dependent methyltransferase activity"/>
    <property type="evidence" value="ECO:0007669"/>
    <property type="project" value="InterPro"/>
</dbReference>
<evidence type="ECO:0000313" key="2">
    <source>
        <dbReference type="EMBL" id="BCR92387.1"/>
    </source>
</evidence>
<protein>
    <recommendedName>
        <fullName evidence="4">N2227-domain-containing protein</fullName>
    </recommendedName>
</protein>
<proteinExistence type="predicted"/>
<evidence type="ECO:0008006" key="4">
    <source>
        <dbReference type="Google" id="ProtNLM"/>
    </source>
</evidence>
<dbReference type="PANTHER" id="PTHR12303:SF13">
    <property type="match status" value="1"/>
</dbReference>
<reference evidence="2" key="2">
    <citation type="submission" date="2021-02" db="EMBL/GenBank/DDBJ databases">
        <title>Aspergillus chevalieri M1 genome sequence.</title>
        <authorList>
            <person name="Kadooka C."/>
            <person name="Mori K."/>
            <person name="Futagami T."/>
        </authorList>
    </citation>
    <scope>NUCLEOTIDE SEQUENCE</scope>
    <source>
        <strain evidence="2">M1</strain>
    </source>
</reference>
<reference evidence="2" key="1">
    <citation type="submission" date="2021-01" db="EMBL/GenBank/DDBJ databases">
        <authorList>
            <consortium name="Aspergillus chevalieri M1 genome sequencing consortium"/>
            <person name="Kazuki M."/>
            <person name="Futagami T."/>
        </authorList>
    </citation>
    <scope>NUCLEOTIDE SEQUENCE</scope>
    <source>
        <strain evidence="2">M1</strain>
    </source>
</reference>
<dbReference type="Gene3D" id="3.40.50.150">
    <property type="entry name" value="Vaccinia Virus protein VP39"/>
    <property type="match status" value="1"/>
</dbReference>
<dbReference type="PANTHER" id="PTHR12303">
    <property type="entry name" value="CARNOSINE N-METHYLTRANSFERASE"/>
    <property type="match status" value="1"/>
</dbReference>
<dbReference type="GeneID" id="66986736"/>
<evidence type="ECO:0000256" key="1">
    <source>
        <dbReference type="SAM" id="SignalP"/>
    </source>
</evidence>
<evidence type="ECO:0000313" key="3">
    <source>
        <dbReference type="Proteomes" id="UP000637239"/>
    </source>
</evidence>
<feature type="signal peptide" evidence="1">
    <location>
        <begin position="1"/>
        <end position="20"/>
    </location>
</feature>
<dbReference type="SUPFAM" id="SSF53335">
    <property type="entry name" value="S-adenosyl-L-methionine-dependent methyltransferases"/>
    <property type="match status" value="1"/>
</dbReference>
<keyword evidence="3" id="KW-1185">Reference proteome</keyword>
<dbReference type="AlphaFoldDB" id="A0A7R7ZTE7"/>
<sequence length="426" mass="49148">MLRQIFLALICAAWIEFAIRFSPQIEQITHEIVAHTTTFFRDPVPFALHYEGEHARLLQSIQRSGGKWDSSHPRHRLLTALHGYARYKDSNLAEVDRWRNLYKRVPKRQRLLLESTTHYTRKLNIIDHLLDTNDNLASAIVDYGLQFYNISRSELDEFIKENEAQHRSADRTSVSQGIKHFVRDWADEGHEERQETFECILKSLAQMPRTSSRPLRVLFPGAGLGRLAHEVDKLGDFEVIMNEWSMYMNLAYRYLSSLSDPDSVAFHPYIDWLSHHALTADLQRSVTFPDQVIDRSSVLLIEGDFTTAFAKHTGQYDIIVTLFFIDTARNLISYLETIHRLLRPGGRWINLGPLLYGTSPFVQLSLDEIVALSARIGFEFQETDAMFGNITIPGMPVRGFEVAYGRNGRGLNKNAYQAQYWEAVKR</sequence>
<dbReference type="RefSeq" id="XP_043140900.1">
    <property type="nucleotide sequence ID" value="XM_043283641.1"/>
</dbReference>
<dbReference type="Proteomes" id="UP000637239">
    <property type="component" value="Chromosome 8"/>
</dbReference>
<dbReference type="KEGG" id="ache:ACHE_80287A"/>
<organism evidence="2 3">
    <name type="scientific">Aspergillus chevalieri</name>
    <name type="common">Eurotium chevalieri</name>
    <dbReference type="NCBI Taxonomy" id="182096"/>
    <lineage>
        <taxon>Eukaryota</taxon>
        <taxon>Fungi</taxon>
        <taxon>Dikarya</taxon>
        <taxon>Ascomycota</taxon>
        <taxon>Pezizomycotina</taxon>
        <taxon>Eurotiomycetes</taxon>
        <taxon>Eurotiomycetidae</taxon>
        <taxon>Eurotiales</taxon>
        <taxon>Aspergillaceae</taxon>
        <taxon>Aspergillus</taxon>
        <taxon>Aspergillus subgen. Aspergillus</taxon>
    </lineage>
</organism>
<dbReference type="CDD" id="cd02440">
    <property type="entry name" value="AdoMet_MTases"/>
    <property type="match status" value="1"/>
</dbReference>
<dbReference type="InterPro" id="IPR012901">
    <property type="entry name" value="CARME"/>
</dbReference>
<gene>
    <name evidence="2" type="ORF">ACHE_80287A</name>
</gene>